<dbReference type="InterPro" id="IPR036034">
    <property type="entry name" value="PDZ_sf"/>
</dbReference>
<dbReference type="Proteomes" id="UP001558613">
    <property type="component" value="Unassembled WGS sequence"/>
</dbReference>
<reference evidence="2 3" key="1">
    <citation type="submission" date="2023-09" db="EMBL/GenBank/DDBJ databases">
        <authorList>
            <person name="Wang M."/>
        </authorList>
    </citation>
    <scope>NUCLEOTIDE SEQUENCE [LARGE SCALE GENOMIC DNA]</scope>
    <source>
        <strain evidence="2">GT-2023</strain>
        <tissue evidence="2">Liver</tissue>
    </source>
</reference>
<dbReference type="PANTHER" id="PTHR24214:SF7">
    <property type="entry name" value="PDZ AND LIM DOMAIN PROTEIN 3"/>
    <property type="match status" value="1"/>
</dbReference>
<keyword evidence="1" id="KW-0479">Metal-binding</keyword>
<comment type="caution">
    <text evidence="2">The sequence shown here is derived from an EMBL/GenBank/DDBJ whole genome shotgun (WGS) entry which is preliminary data.</text>
</comment>
<evidence type="ECO:0000313" key="3">
    <source>
        <dbReference type="Proteomes" id="UP001558613"/>
    </source>
</evidence>
<accession>A0ABR3L1W4</accession>
<name>A0ABR3L1W4_9TELE</name>
<keyword evidence="1" id="KW-0440">LIM domain</keyword>
<dbReference type="InterPro" id="IPR050604">
    <property type="entry name" value="PDZ-LIM_domain"/>
</dbReference>
<evidence type="ECO:0000313" key="2">
    <source>
        <dbReference type="EMBL" id="KAL1246874.1"/>
    </source>
</evidence>
<keyword evidence="3" id="KW-1185">Reference proteome</keyword>
<organism evidence="2 3">
    <name type="scientific">Cirrhinus molitorella</name>
    <name type="common">mud carp</name>
    <dbReference type="NCBI Taxonomy" id="172907"/>
    <lineage>
        <taxon>Eukaryota</taxon>
        <taxon>Metazoa</taxon>
        <taxon>Chordata</taxon>
        <taxon>Craniata</taxon>
        <taxon>Vertebrata</taxon>
        <taxon>Euteleostomi</taxon>
        <taxon>Actinopterygii</taxon>
        <taxon>Neopterygii</taxon>
        <taxon>Teleostei</taxon>
        <taxon>Ostariophysi</taxon>
        <taxon>Cypriniformes</taxon>
        <taxon>Cyprinidae</taxon>
        <taxon>Labeoninae</taxon>
        <taxon>Labeonini</taxon>
        <taxon>Cirrhinus</taxon>
    </lineage>
</organism>
<proteinExistence type="predicted"/>
<sequence>MPQNVVLDGPAPWGFRLSGGKDFNQPLTITRVSESLWLKSAASHIPLRDNDAFDVLGNTAVGMRNQWVDHKKTFPGPHFRVQ</sequence>
<dbReference type="EMBL" id="JAYMGO010000072">
    <property type="protein sequence ID" value="KAL1246874.1"/>
    <property type="molecule type" value="Genomic_DNA"/>
</dbReference>
<dbReference type="PANTHER" id="PTHR24214">
    <property type="entry name" value="PDZ AND LIM DOMAIN PROTEIN ZASP"/>
    <property type="match status" value="1"/>
</dbReference>
<gene>
    <name evidence="2" type="ORF">QQF64_034752</name>
</gene>
<evidence type="ECO:0000256" key="1">
    <source>
        <dbReference type="ARBA" id="ARBA00023038"/>
    </source>
</evidence>
<protein>
    <submittedName>
        <fullName evidence="2">Uncharacterized protein</fullName>
    </submittedName>
</protein>
<dbReference type="Gene3D" id="2.30.42.10">
    <property type="match status" value="1"/>
</dbReference>
<keyword evidence="1" id="KW-0862">Zinc</keyword>